<dbReference type="Gene3D" id="3.40.50.10090">
    <property type="match status" value="2"/>
</dbReference>
<dbReference type="EC" id="4.2.1.75" evidence="3 9"/>
<gene>
    <name evidence="11" type="ORF">BCM31_06635</name>
</gene>
<protein>
    <recommendedName>
        <fullName evidence="7 9">Uroporphyrinogen-III synthase</fullName>
        <ecNumber evidence="3 9">4.2.1.75</ecNumber>
    </recommendedName>
</protein>
<comment type="caution">
    <text evidence="11">The sequence shown here is derived from an EMBL/GenBank/DDBJ whole genome shotgun (WGS) entry which is preliminary data.</text>
</comment>
<dbReference type="EMBL" id="MBPK01000022">
    <property type="protein sequence ID" value="PKT81341.1"/>
    <property type="molecule type" value="Genomic_DNA"/>
</dbReference>
<dbReference type="GeneID" id="97290219"/>
<dbReference type="GO" id="GO:0004852">
    <property type="term" value="F:uroporphyrinogen-III synthase activity"/>
    <property type="evidence" value="ECO:0007669"/>
    <property type="project" value="UniProtKB-UniRule"/>
</dbReference>
<dbReference type="CDD" id="cd06578">
    <property type="entry name" value="HemD"/>
    <property type="match status" value="1"/>
</dbReference>
<evidence type="ECO:0000313" key="12">
    <source>
        <dbReference type="Proteomes" id="UP000233350"/>
    </source>
</evidence>
<evidence type="ECO:0000256" key="8">
    <source>
        <dbReference type="ARBA" id="ARBA00048617"/>
    </source>
</evidence>
<comment type="similarity">
    <text evidence="2 9">Belongs to the uroporphyrinogen-III synthase family.</text>
</comment>
<evidence type="ECO:0000256" key="1">
    <source>
        <dbReference type="ARBA" id="ARBA00004772"/>
    </source>
</evidence>
<dbReference type="RefSeq" id="WP_006802664.1">
    <property type="nucleotide sequence ID" value="NZ_CABKOI010000020.1"/>
</dbReference>
<dbReference type="STRING" id="556267.HWAG_00968"/>
<dbReference type="PANTHER" id="PTHR38042:SF1">
    <property type="entry name" value="UROPORPHYRINOGEN-III SYNTHASE, CHLOROPLASTIC"/>
    <property type="match status" value="1"/>
</dbReference>
<dbReference type="InterPro" id="IPR003754">
    <property type="entry name" value="4pyrrol_synth_uPrphyn_synth"/>
</dbReference>
<feature type="domain" description="Tetrapyrrole biosynthesis uroporphyrinogen III synthase" evidence="10">
    <location>
        <begin position="20"/>
        <end position="204"/>
    </location>
</feature>
<keyword evidence="12" id="KW-1185">Reference proteome</keyword>
<keyword evidence="5 9" id="KW-0627">Porphyrin biosynthesis</keyword>
<keyword evidence="4 9" id="KW-0456">Lyase</keyword>
<evidence type="ECO:0000256" key="9">
    <source>
        <dbReference type="RuleBase" id="RU366031"/>
    </source>
</evidence>
<evidence type="ECO:0000313" key="11">
    <source>
        <dbReference type="EMBL" id="PKT81341.1"/>
    </source>
</evidence>
<evidence type="ECO:0000259" key="10">
    <source>
        <dbReference type="Pfam" id="PF02602"/>
    </source>
</evidence>
<evidence type="ECO:0000256" key="7">
    <source>
        <dbReference type="ARBA" id="ARBA00040167"/>
    </source>
</evidence>
<evidence type="ECO:0000256" key="3">
    <source>
        <dbReference type="ARBA" id="ARBA00013109"/>
    </source>
</evidence>
<evidence type="ECO:0000256" key="2">
    <source>
        <dbReference type="ARBA" id="ARBA00008133"/>
    </source>
</evidence>
<dbReference type="Proteomes" id="UP000233350">
    <property type="component" value="Unassembled WGS sequence"/>
</dbReference>
<dbReference type="OrthoDB" id="5328023at2"/>
<dbReference type="PANTHER" id="PTHR38042">
    <property type="entry name" value="UROPORPHYRINOGEN-III SYNTHASE, CHLOROPLASTIC"/>
    <property type="match status" value="1"/>
</dbReference>
<dbReference type="UniPathway" id="UPA00251">
    <property type="reaction ID" value="UER00320"/>
</dbReference>
<dbReference type="InterPro" id="IPR039793">
    <property type="entry name" value="UROS/Hem4"/>
</dbReference>
<dbReference type="AlphaFoldDB" id="A0A2N3PJH3"/>
<name>A0A2N3PJH3_9HELI</name>
<dbReference type="GO" id="GO:0006780">
    <property type="term" value="P:uroporphyrinogen III biosynthetic process"/>
    <property type="evidence" value="ECO:0007669"/>
    <property type="project" value="UniProtKB-UniRule"/>
</dbReference>
<dbReference type="SUPFAM" id="SSF69618">
    <property type="entry name" value="HemD-like"/>
    <property type="match status" value="1"/>
</dbReference>
<reference evidence="11 12" key="1">
    <citation type="submission" date="2016-07" db="EMBL/GenBank/DDBJ databases">
        <title>Detection of Helicobacter winghamensis from caecal content of red fox (Vulpes vulpes).</title>
        <authorList>
            <person name="Zanoni R.G."/>
            <person name="Florio D."/>
            <person name="Caffara M."/>
            <person name="Renzi M."/>
            <person name="Parisi A."/>
            <person name="Pasquali F."/>
            <person name="Manfreda G."/>
        </authorList>
    </citation>
    <scope>NUCLEOTIDE SEQUENCE [LARGE SCALE GENOMIC DNA]</scope>
    <source>
        <strain evidence="11 12">295_13</strain>
    </source>
</reference>
<comment type="pathway">
    <text evidence="1 9">Porphyrin-containing compound metabolism; protoporphyrin-IX biosynthesis; coproporphyrinogen-III from 5-aminolevulinate: step 3/4.</text>
</comment>
<dbReference type="InterPro" id="IPR036108">
    <property type="entry name" value="4pyrrol_syn_uPrphyn_synt_sf"/>
</dbReference>
<evidence type="ECO:0000256" key="4">
    <source>
        <dbReference type="ARBA" id="ARBA00023239"/>
    </source>
</evidence>
<comment type="catalytic activity">
    <reaction evidence="8 9">
        <text>hydroxymethylbilane = uroporphyrinogen III + H2O</text>
        <dbReference type="Rhea" id="RHEA:18965"/>
        <dbReference type="ChEBI" id="CHEBI:15377"/>
        <dbReference type="ChEBI" id="CHEBI:57308"/>
        <dbReference type="ChEBI" id="CHEBI:57845"/>
        <dbReference type="EC" id="4.2.1.75"/>
    </reaction>
</comment>
<accession>A0A2N3PJH3</accession>
<evidence type="ECO:0000256" key="6">
    <source>
        <dbReference type="ARBA" id="ARBA00037589"/>
    </source>
</evidence>
<sequence length="234" mass="26136">MVYYITKTNPNLAHLPLDKRVLILPLITLQTQFIENLQEKLQACDSLIFTSKNAIIALNENLQSKGLKNLWESLPNFVIGQGSANALIALGLKADFIASSAYGDVFAQELIPLLKGKKPLFVRAEKIASKIPEILRENGIALQEIIVYKNILKILENPPELQKDSIIVFSAPSHIRAFLLNFTWRDSFCALCLGASTKKVAEQLLKNAKILQSPKLDIKLTLEFALKLESKIKN</sequence>
<comment type="function">
    <text evidence="6 9">Catalyzes cyclization of the linear tetrapyrrole, hydroxymethylbilane, to the macrocyclic uroporphyrinogen III.</text>
</comment>
<dbReference type="Pfam" id="PF02602">
    <property type="entry name" value="HEM4"/>
    <property type="match status" value="1"/>
</dbReference>
<dbReference type="GO" id="GO:0006782">
    <property type="term" value="P:protoporphyrinogen IX biosynthetic process"/>
    <property type="evidence" value="ECO:0007669"/>
    <property type="project" value="UniProtKB-UniRule"/>
</dbReference>
<evidence type="ECO:0000256" key="5">
    <source>
        <dbReference type="ARBA" id="ARBA00023244"/>
    </source>
</evidence>
<organism evidence="11 12">
    <name type="scientific">Helicobacter winghamensis</name>
    <dbReference type="NCBI Taxonomy" id="157268"/>
    <lineage>
        <taxon>Bacteria</taxon>
        <taxon>Pseudomonadati</taxon>
        <taxon>Campylobacterota</taxon>
        <taxon>Epsilonproteobacteria</taxon>
        <taxon>Campylobacterales</taxon>
        <taxon>Helicobacteraceae</taxon>
        <taxon>Helicobacter</taxon>
    </lineage>
</organism>
<proteinExistence type="inferred from homology"/>